<accession>A0ABQ5UGD7</accession>
<dbReference type="Pfam" id="PF01890">
    <property type="entry name" value="CbiG_C"/>
    <property type="match status" value="1"/>
</dbReference>
<dbReference type="Gene3D" id="3.30.420.180">
    <property type="entry name" value="CobE/GbiG C-terminal domain"/>
    <property type="match status" value="1"/>
</dbReference>
<gene>
    <name evidence="2" type="ORF">GCM10007913_27670</name>
</gene>
<keyword evidence="3" id="KW-1185">Reference proteome</keyword>
<evidence type="ECO:0000313" key="2">
    <source>
        <dbReference type="EMBL" id="GLQ10835.1"/>
    </source>
</evidence>
<feature type="domain" description="CobE/GbiG C-terminal" evidence="1">
    <location>
        <begin position="13"/>
        <end position="126"/>
    </location>
</feature>
<dbReference type="Proteomes" id="UP001161406">
    <property type="component" value="Unassembled WGS sequence"/>
</dbReference>
<protein>
    <recommendedName>
        <fullName evidence="1">CobE/GbiG C-terminal domain-containing protein</fullName>
    </recommendedName>
</protein>
<dbReference type="RefSeq" id="WP_284391779.1">
    <property type="nucleotide sequence ID" value="NZ_BSNG01000001.1"/>
</dbReference>
<dbReference type="InterPro" id="IPR002750">
    <property type="entry name" value="CobE/GbiG_C"/>
</dbReference>
<sequence>MTIGTEGPQQHSIVAGIGCGSAATAIEIVTLLEACLLEAGLSRSALLAIASHNRKRDMPPLYAAAAHFGVPLRLLDDTSLAHTAPSPSARVAAAIGLPSIAEAVAAAAGRLLLGKRKSAHATCALASCAPQFDVARFGNAAPYPSSSAAMASSTLLTSSAGP</sequence>
<organism evidence="2 3">
    <name type="scientific">Devosia yakushimensis</name>
    <dbReference type="NCBI Taxonomy" id="470028"/>
    <lineage>
        <taxon>Bacteria</taxon>
        <taxon>Pseudomonadati</taxon>
        <taxon>Pseudomonadota</taxon>
        <taxon>Alphaproteobacteria</taxon>
        <taxon>Hyphomicrobiales</taxon>
        <taxon>Devosiaceae</taxon>
        <taxon>Devosia</taxon>
    </lineage>
</organism>
<dbReference type="EMBL" id="BSNG01000001">
    <property type="protein sequence ID" value="GLQ10835.1"/>
    <property type="molecule type" value="Genomic_DNA"/>
</dbReference>
<evidence type="ECO:0000259" key="1">
    <source>
        <dbReference type="Pfam" id="PF01890"/>
    </source>
</evidence>
<dbReference type="SUPFAM" id="SSF159664">
    <property type="entry name" value="CobE/GbiG C-terminal domain-like"/>
    <property type="match status" value="1"/>
</dbReference>
<reference evidence="2" key="2">
    <citation type="submission" date="2023-01" db="EMBL/GenBank/DDBJ databases">
        <title>Draft genome sequence of Devosia yakushimensis strain NBRC 103855.</title>
        <authorList>
            <person name="Sun Q."/>
            <person name="Mori K."/>
        </authorList>
    </citation>
    <scope>NUCLEOTIDE SEQUENCE</scope>
    <source>
        <strain evidence="2">NBRC 103855</strain>
    </source>
</reference>
<dbReference type="PANTHER" id="PTHR37477">
    <property type="entry name" value="COBALT-PRECORRIN-5A HYDROLASE"/>
    <property type="match status" value="1"/>
</dbReference>
<dbReference type="InterPro" id="IPR052553">
    <property type="entry name" value="CbiG_hydrolase"/>
</dbReference>
<name>A0ABQ5UGD7_9HYPH</name>
<dbReference type="PANTHER" id="PTHR37477:SF1">
    <property type="entry name" value="COBALT-PRECORRIN-5A HYDROLASE"/>
    <property type="match status" value="1"/>
</dbReference>
<dbReference type="InterPro" id="IPR036518">
    <property type="entry name" value="CobE/GbiG_C_sf"/>
</dbReference>
<reference evidence="2" key="1">
    <citation type="journal article" date="2014" name="Int. J. Syst. Evol. Microbiol.">
        <title>Complete genome of a new Firmicutes species belonging to the dominant human colonic microbiota ('Ruminococcus bicirculans') reveals two chromosomes and a selective capacity to utilize plant glucans.</title>
        <authorList>
            <consortium name="NISC Comparative Sequencing Program"/>
            <person name="Wegmann U."/>
            <person name="Louis P."/>
            <person name="Goesmann A."/>
            <person name="Henrissat B."/>
            <person name="Duncan S.H."/>
            <person name="Flint H.J."/>
        </authorList>
    </citation>
    <scope>NUCLEOTIDE SEQUENCE</scope>
    <source>
        <strain evidence="2">NBRC 103855</strain>
    </source>
</reference>
<proteinExistence type="predicted"/>
<comment type="caution">
    <text evidence="2">The sequence shown here is derived from an EMBL/GenBank/DDBJ whole genome shotgun (WGS) entry which is preliminary data.</text>
</comment>
<evidence type="ECO:0000313" key="3">
    <source>
        <dbReference type="Proteomes" id="UP001161406"/>
    </source>
</evidence>